<gene>
    <name evidence="1" type="ORF">FOB60_004880</name>
</gene>
<protein>
    <submittedName>
        <fullName evidence="1">Uncharacterized protein</fullName>
    </submittedName>
</protein>
<evidence type="ECO:0000313" key="2">
    <source>
        <dbReference type="Proteomes" id="UP000590412"/>
    </source>
</evidence>
<proteinExistence type="predicted"/>
<organism evidence="1 2">
    <name type="scientific">Candida parapsilosis</name>
    <name type="common">Yeast</name>
    <dbReference type="NCBI Taxonomy" id="5480"/>
    <lineage>
        <taxon>Eukaryota</taxon>
        <taxon>Fungi</taxon>
        <taxon>Dikarya</taxon>
        <taxon>Ascomycota</taxon>
        <taxon>Saccharomycotina</taxon>
        <taxon>Pichiomycetes</taxon>
        <taxon>Debaryomycetaceae</taxon>
        <taxon>Candida/Lodderomyces clade</taxon>
        <taxon>Candida</taxon>
    </lineage>
</organism>
<comment type="caution">
    <text evidence="1">The sequence shown here is derived from an EMBL/GenBank/DDBJ whole genome shotgun (WGS) entry which is preliminary data.</text>
</comment>
<dbReference type="Proteomes" id="UP000590412">
    <property type="component" value="Unassembled WGS sequence"/>
</dbReference>
<name>A0A8X7NI31_CANPA</name>
<sequence>MRFTDLPIEVIDDIFSDIVSLAHVPRDIRLHWYRHLKGFTILRLLQSTELQRIQNNELSFYIDFGLDNARTKSTKSLVIHYKEVLPFVNHKTFLVLPFAQVWPGSEMYIGFWRLYLFTYPFCLDAWNHWNGNELRLSDIATLKPIWSHFPDSYHTNVQSLIEDNPDLKAQIHLTRRSIFAKMHMVYLHLCPSSLSEFSRIDHDLDPSTLSIKIVPDGSQTIVRELSGHKFRNLEAFSLEYVGPESHVDVEAVLYLIDLDKIKRLALHVSLLNVTELLWRLKHRRHDSFTLTTSVLTYGRIGSCTSSNIAKSLKMKFNRYTIYTTDEQVCVSQPRLSQTDNVLTPLQQRSFYGSYH</sequence>
<dbReference type="AlphaFoldDB" id="A0A8X7NI31"/>
<reference evidence="1" key="1">
    <citation type="submission" date="2020-03" db="EMBL/GenBank/DDBJ databases">
        <title>FDA dAtabase for Regulatory Grade micrObial Sequences (FDA-ARGOS): Supporting development and validation of Infectious Disease Dx tests.</title>
        <authorList>
            <person name="Campos J."/>
            <person name="Goldberg B."/>
            <person name="Tallon L."/>
            <person name="Sadzewicz L."/>
            <person name="Vavikolanu K."/>
            <person name="Mehta A."/>
            <person name="Aluvathingal J."/>
            <person name="Nadendla S."/>
            <person name="Nandy P."/>
            <person name="Geyer C."/>
            <person name="Yan Y."/>
            <person name="Sichtig H."/>
        </authorList>
    </citation>
    <scope>NUCLEOTIDE SEQUENCE [LARGE SCALE GENOMIC DNA]</scope>
    <source>
        <strain evidence="1">FDAARGOS_652</strain>
    </source>
</reference>
<evidence type="ECO:0000313" key="1">
    <source>
        <dbReference type="EMBL" id="KAF6045308.1"/>
    </source>
</evidence>
<accession>A0A8X7NI31</accession>
<dbReference type="EMBL" id="JABWAB010000009">
    <property type="protein sequence ID" value="KAF6045308.1"/>
    <property type="molecule type" value="Genomic_DNA"/>
</dbReference>